<reference evidence="5 6" key="1">
    <citation type="submission" date="2020-04" db="EMBL/GenBank/DDBJ databases">
        <title>Metagenomic profiling of ammonia- and methane-oxidizing microorganisms in a Dutch drinking water treatment plant.</title>
        <authorList>
            <person name="Poghosyan L."/>
            <person name="Leucker S."/>
        </authorList>
    </citation>
    <scope>NUCLEOTIDE SEQUENCE [LARGE SCALE GENOMIC DNA]</scope>
    <source>
        <strain evidence="5">S-RSF-IL-03</strain>
    </source>
</reference>
<dbReference type="SUPFAM" id="SSF55781">
    <property type="entry name" value="GAF domain-like"/>
    <property type="match status" value="1"/>
</dbReference>
<dbReference type="GO" id="GO:0016791">
    <property type="term" value="F:phosphatase activity"/>
    <property type="evidence" value="ECO:0007669"/>
    <property type="project" value="TreeGrafter"/>
</dbReference>
<keyword evidence="1" id="KW-0378">Hydrolase</keyword>
<dbReference type="Gene3D" id="3.30.450.40">
    <property type="match status" value="1"/>
</dbReference>
<dbReference type="InterPro" id="IPR036457">
    <property type="entry name" value="PPM-type-like_dom_sf"/>
</dbReference>
<dbReference type="Pfam" id="PF01590">
    <property type="entry name" value="GAF"/>
    <property type="match status" value="1"/>
</dbReference>
<keyword evidence="2" id="KW-0812">Transmembrane</keyword>
<evidence type="ECO:0000313" key="5">
    <source>
        <dbReference type="EMBL" id="NOT32878.1"/>
    </source>
</evidence>
<sequence>MDRSLIVLATLNLSLGGLAFLLGLLILRENPRQRLNRVVSSMLFFAGFGSFLAGVGFLGTRTLAVAADTGAGAMPLAAMNPVQSLAYLWEFFFPTLFLFACLYPHERRFTRRPNFARRWLLWPPFELLVLLPHIVHFVVLLALGLIAPNLAMPTTNALRALNAFAGLFALFADLFLVVHQSLFSVVNLGFGLAAIGLLVNSWQKSRTPRVREQLGVITIGLSLCLALYVMSAVIPGLSRLSLSPLMSASLTAGALLVGAGSIAYAIVRYKFLDVRLLARRGILYGLATALVIGAYLGIVTQARRLLTAFVHVPTAVLEPVFLIVALIVFQPILGRLEELLDRLFLGDPADHRNVLRQLGRELLGTLEIETLLTRSVSTIGDALVLRRAALAAFARDQVLFRSTTGRAPEAADLTRLRVLLAALPEEEETLRVADGAQGLEDSERDWLVNAQGIALIVPLRAHGELLGALLLGPKETGTGFTSEDVHLLGTLAGQMAVSLQNALLVRDREQAARLGEEMRVARQIQHSFLMSEFPILPRFEVHATSIPSKEVGGDLYDLVQVGEHEFVVTIADVAGKGVPAALMSSMLQASLRTQAPSIHSCAEILRNLNSLVYRGGSVHQFATLFVARIRCDGPRITFSNAGHNYPVLLRQGGQHETLERGGTVLGILEGVRFDEGTMVLESGDRLLLYTDGITEAAGPDHDMYGEERLYDLLRSLPAELSAREITERVLGDVRRHLNGHEALDDMTLMALRVLAPVGDLEGPSDDALEDSLTASS</sequence>
<evidence type="ECO:0000259" key="3">
    <source>
        <dbReference type="SMART" id="SM00065"/>
    </source>
</evidence>
<dbReference type="InterPro" id="IPR029016">
    <property type="entry name" value="GAF-like_dom_sf"/>
</dbReference>
<dbReference type="SMART" id="SM00065">
    <property type="entry name" value="GAF"/>
    <property type="match status" value="1"/>
</dbReference>
<evidence type="ECO:0000256" key="2">
    <source>
        <dbReference type="SAM" id="Phobius"/>
    </source>
</evidence>
<feature type="transmembrane region" description="Helical" evidence="2">
    <location>
        <begin position="185"/>
        <end position="202"/>
    </location>
</feature>
<feature type="domain" description="PPM-type phosphatase" evidence="4">
    <location>
        <begin position="536"/>
        <end position="753"/>
    </location>
</feature>
<dbReference type="PANTHER" id="PTHR43156:SF2">
    <property type="entry name" value="STAGE II SPORULATION PROTEIN E"/>
    <property type="match status" value="1"/>
</dbReference>
<dbReference type="Proteomes" id="UP000580839">
    <property type="component" value="Unassembled WGS sequence"/>
</dbReference>
<gene>
    <name evidence="5" type="ORF">HOP12_01775</name>
</gene>
<dbReference type="EMBL" id="JABFRW010000019">
    <property type="protein sequence ID" value="NOT32878.1"/>
    <property type="molecule type" value="Genomic_DNA"/>
</dbReference>
<feature type="transmembrane region" description="Helical" evidence="2">
    <location>
        <begin position="159"/>
        <end position="178"/>
    </location>
</feature>
<feature type="transmembrane region" description="Helical" evidence="2">
    <location>
        <begin position="84"/>
        <end position="104"/>
    </location>
</feature>
<dbReference type="Gene3D" id="3.60.40.10">
    <property type="entry name" value="PPM-type phosphatase domain"/>
    <property type="match status" value="1"/>
</dbReference>
<feature type="transmembrane region" description="Helical" evidence="2">
    <location>
        <begin position="281"/>
        <end position="298"/>
    </location>
</feature>
<dbReference type="InterPro" id="IPR001932">
    <property type="entry name" value="PPM-type_phosphatase-like_dom"/>
</dbReference>
<dbReference type="Pfam" id="PF07228">
    <property type="entry name" value="SpoIIE"/>
    <property type="match status" value="1"/>
</dbReference>
<feature type="transmembrane region" description="Helical" evidence="2">
    <location>
        <begin position="249"/>
        <end position="269"/>
    </location>
</feature>
<dbReference type="InterPro" id="IPR052016">
    <property type="entry name" value="Bact_Sigma-Reg"/>
</dbReference>
<evidence type="ECO:0000313" key="6">
    <source>
        <dbReference type="Proteomes" id="UP000580839"/>
    </source>
</evidence>
<evidence type="ECO:0000259" key="4">
    <source>
        <dbReference type="SMART" id="SM00331"/>
    </source>
</evidence>
<comment type="caution">
    <text evidence="5">The sequence shown here is derived from an EMBL/GenBank/DDBJ whole genome shotgun (WGS) entry which is preliminary data.</text>
</comment>
<feature type="domain" description="GAF" evidence="3">
    <location>
        <begin position="367"/>
        <end position="509"/>
    </location>
</feature>
<feature type="transmembrane region" description="Helical" evidence="2">
    <location>
        <begin position="305"/>
        <end position="329"/>
    </location>
</feature>
<keyword evidence="2" id="KW-1133">Transmembrane helix</keyword>
<proteinExistence type="predicted"/>
<feature type="transmembrane region" description="Helical" evidence="2">
    <location>
        <begin position="125"/>
        <end position="147"/>
    </location>
</feature>
<dbReference type="InterPro" id="IPR003018">
    <property type="entry name" value="GAF"/>
</dbReference>
<feature type="transmembrane region" description="Helical" evidence="2">
    <location>
        <begin position="214"/>
        <end position="237"/>
    </location>
</feature>
<protein>
    <submittedName>
        <fullName evidence="5">SpoIIE family protein phosphatase</fullName>
    </submittedName>
</protein>
<accession>A0A849SB29</accession>
<dbReference type="SUPFAM" id="SSF81606">
    <property type="entry name" value="PP2C-like"/>
    <property type="match status" value="1"/>
</dbReference>
<name>A0A849SB29_UNCEI</name>
<dbReference type="PANTHER" id="PTHR43156">
    <property type="entry name" value="STAGE II SPORULATION PROTEIN E-RELATED"/>
    <property type="match status" value="1"/>
</dbReference>
<organism evidence="5 6">
    <name type="scientific">Eiseniibacteriota bacterium</name>
    <dbReference type="NCBI Taxonomy" id="2212470"/>
    <lineage>
        <taxon>Bacteria</taxon>
        <taxon>Candidatus Eiseniibacteriota</taxon>
    </lineage>
</organism>
<dbReference type="AlphaFoldDB" id="A0A849SB29"/>
<keyword evidence="2" id="KW-0472">Membrane</keyword>
<evidence type="ECO:0000256" key="1">
    <source>
        <dbReference type="ARBA" id="ARBA00022801"/>
    </source>
</evidence>
<dbReference type="SMART" id="SM00331">
    <property type="entry name" value="PP2C_SIG"/>
    <property type="match status" value="1"/>
</dbReference>
<feature type="transmembrane region" description="Helical" evidence="2">
    <location>
        <begin position="39"/>
        <end position="64"/>
    </location>
</feature>
<feature type="transmembrane region" description="Helical" evidence="2">
    <location>
        <begin position="6"/>
        <end position="27"/>
    </location>
</feature>